<gene>
    <name evidence="6" type="ORF">OTU49_000474</name>
</gene>
<dbReference type="GO" id="GO:0000978">
    <property type="term" value="F:RNA polymerase II cis-regulatory region sequence-specific DNA binding"/>
    <property type="evidence" value="ECO:0007669"/>
    <property type="project" value="TreeGrafter"/>
</dbReference>
<keyword evidence="1 3" id="KW-0238">DNA-binding</keyword>
<dbReference type="PROSITE" id="PS00658">
    <property type="entry name" value="FORK_HEAD_2"/>
    <property type="match status" value="1"/>
</dbReference>
<dbReference type="Pfam" id="PF00250">
    <property type="entry name" value="Forkhead"/>
    <property type="match status" value="1"/>
</dbReference>
<evidence type="ECO:0000313" key="7">
    <source>
        <dbReference type="Proteomes" id="UP001445076"/>
    </source>
</evidence>
<dbReference type="SUPFAM" id="SSF46785">
    <property type="entry name" value="Winged helix' DNA-binding domain"/>
    <property type="match status" value="1"/>
</dbReference>
<dbReference type="InterPro" id="IPR050211">
    <property type="entry name" value="FOX_domain-containing"/>
</dbReference>
<dbReference type="AlphaFoldDB" id="A0AAW0XZ24"/>
<feature type="domain" description="Fork-head" evidence="5">
    <location>
        <begin position="65"/>
        <end position="159"/>
    </location>
</feature>
<evidence type="ECO:0000313" key="6">
    <source>
        <dbReference type="EMBL" id="KAK8745143.1"/>
    </source>
</evidence>
<comment type="subcellular location">
    <subcellularLocation>
        <location evidence="3">Nucleus</location>
    </subcellularLocation>
</comment>
<dbReference type="SMART" id="SM00339">
    <property type="entry name" value="FH"/>
    <property type="match status" value="1"/>
</dbReference>
<dbReference type="InterPro" id="IPR047514">
    <property type="entry name" value="FH_FOXL1"/>
</dbReference>
<evidence type="ECO:0000256" key="3">
    <source>
        <dbReference type="PROSITE-ProRule" id="PRU00089"/>
    </source>
</evidence>
<keyword evidence="2 3" id="KW-0539">Nucleus</keyword>
<dbReference type="GO" id="GO:0000981">
    <property type="term" value="F:DNA-binding transcription factor activity, RNA polymerase II-specific"/>
    <property type="evidence" value="ECO:0007669"/>
    <property type="project" value="TreeGrafter"/>
</dbReference>
<organism evidence="6 7">
    <name type="scientific">Cherax quadricarinatus</name>
    <name type="common">Australian red claw crayfish</name>
    <dbReference type="NCBI Taxonomy" id="27406"/>
    <lineage>
        <taxon>Eukaryota</taxon>
        <taxon>Metazoa</taxon>
        <taxon>Ecdysozoa</taxon>
        <taxon>Arthropoda</taxon>
        <taxon>Crustacea</taxon>
        <taxon>Multicrustacea</taxon>
        <taxon>Malacostraca</taxon>
        <taxon>Eumalacostraca</taxon>
        <taxon>Eucarida</taxon>
        <taxon>Decapoda</taxon>
        <taxon>Pleocyemata</taxon>
        <taxon>Astacidea</taxon>
        <taxon>Parastacoidea</taxon>
        <taxon>Parastacidae</taxon>
        <taxon>Cherax</taxon>
    </lineage>
</organism>
<dbReference type="GO" id="GO:0005634">
    <property type="term" value="C:nucleus"/>
    <property type="evidence" value="ECO:0007669"/>
    <property type="project" value="UniProtKB-SubCell"/>
</dbReference>
<comment type="caution">
    <text evidence="6">The sequence shown here is derived from an EMBL/GenBank/DDBJ whole genome shotgun (WGS) entry which is preliminary data.</text>
</comment>
<dbReference type="PANTHER" id="PTHR11829">
    <property type="entry name" value="FORKHEAD BOX PROTEIN"/>
    <property type="match status" value="1"/>
</dbReference>
<dbReference type="InterPro" id="IPR036390">
    <property type="entry name" value="WH_DNA-bd_sf"/>
</dbReference>
<dbReference type="EMBL" id="JARKIK010000020">
    <property type="protein sequence ID" value="KAK8745143.1"/>
    <property type="molecule type" value="Genomic_DNA"/>
</dbReference>
<dbReference type="GO" id="GO:0009653">
    <property type="term" value="P:anatomical structure morphogenesis"/>
    <property type="evidence" value="ECO:0007669"/>
    <property type="project" value="TreeGrafter"/>
</dbReference>
<dbReference type="Gene3D" id="1.10.10.10">
    <property type="entry name" value="Winged helix-like DNA-binding domain superfamily/Winged helix DNA-binding domain"/>
    <property type="match status" value="1"/>
</dbReference>
<sequence length="424" mass="48165">MNALSASTTAYPNLPLSPFYPSPFYFSHLITSSFPASYPSSLSASLLFPSNRLGAPTQESEVHQKPPFSYIALIAMAIRSAPGQKVTLAGIYRFIMDRFPYYRHNRQGWQNSIRHNLSLNDCFIKVPREKGRPGKGSYWALDPGSSDMFEHGNYRRRKRRPRQSTNATGSSKVEQDYALKTGKLSLQKDELKAINYSNDANDNPSLTDTSLHSGIREVRNPVSSCFGETFLEYNYLNSLKGITRISNELNIPVETDFLKNAQQFAREILGDTSMQQKSADTSTHVNMLLNKTEECEKYNLSEITERSFKYKDQRCRPWSVLKHLPLPQELKPEEVTHKSDSRVEKNTNFNAECMQIQAKTFPKFTELTASFEGSQMNDSESTKSKVVLRSATTELTIKRQDLTLRDLQNSSSRGKSFLIENLIS</sequence>
<accession>A0AAW0XZ24</accession>
<evidence type="ECO:0000256" key="2">
    <source>
        <dbReference type="ARBA" id="ARBA00023242"/>
    </source>
</evidence>
<dbReference type="GO" id="GO:0030154">
    <property type="term" value="P:cell differentiation"/>
    <property type="evidence" value="ECO:0007669"/>
    <property type="project" value="TreeGrafter"/>
</dbReference>
<dbReference type="InterPro" id="IPR001766">
    <property type="entry name" value="Fork_head_dom"/>
</dbReference>
<dbReference type="InterPro" id="IPR018122">
    <property type="entry name" value="TF_fork_head_CS_1"/>
</dbReference>
<feature type="DNA-binding region" description="Fork-head" evidence="3">
    <location>
        <begin position="65"/>
        <end position="159"/>
    </location>
</feature>
<feature type="compositionally biased region" description="Polar residues" evidence="4">
    <location>
        <begin position="163"/>
        <end position="172"/>
    </location>
</feature>
<reference evidence="6 7" key="1">
    <citation type="journal article" date="2024" name="BMC Genomics">
        <title>Genome assembly of redclaw crayfish (Cherax quadricarinatus) provides insights into its immune adaptation and hypoxia tolerance.</title>
        <authorList>
            <person name="Liu Z."/>
            <person name="Zheng J."/>
            <person name="Li H."/>
            <person name="Fang K."/>
            <person name="Wang S."/>
            <person name="He J."/>
            <person name="Zhou D."/>
            <person name="Weng S."/>
            <person name="Chi M."/>
            <person name="Gu Z."/>
            <person name="He J."/>
            <person name="Li F."/>
            <person name="Wang M."/>
        </authorList>
    </citation>
    <scope>NUCLEOTIDE SEQUENCE [LARGE SCALE GENOMIC DNA]</scope>
    <source>
        <strain evidence="6">ZL_2023a</strain>
    </source>
</reference>
<name>A0AAW0XZ24_CHEQU</name>
<dbReference type="InterPro" id="IPR030456">
    <property type="entry name" value="TF_fork_head_CS_2"/>
</dbReference>
<evidence type="ECO:0000256" key="1">
    <source>
        <dbReference type="ARBA" id="ARBA00023125"/>
    </source>
</evidence>
<dbReference type="PANTHER" id="PTHR11829:SF388">
    <property type="entry name" value="FORK HEAD DOMAIN-CONTAINING PROTEIN L1-RELATED"/>
    <property type="match status" value="1"/>
</dbReference>
<dbReference type="PROSITE" id="PS00657">
    <property type="entry name" value="FORK_HEAD_1"/>
    <property type="match status" value="1"/>
</dbReference>
<protein>
    <recommendedName>
        <fullName evidence="5">Fork-head domain-containing protein</fullName>
    </recommendedName>
</protein>
<keyword evidence="7" id="KW-1185">Reference proteome</keyword>
<evidence type="ECO:0000256" key="4">
    <source>
        <dbReference type="SAM" id="MobiDB-lite"/>
    </source>
</evidence>
<dbReference type="PRINTS" id="PR00053">
    <property type="entry name" value="FORKHEAD"/>
</dbReference>
<dbReference type="Proteomes" id="UP001445076">
    <property type="component" value="Unassembled WGS sequence"/>
</dbReference>
<feature type="region of interest" description="Disordered" evidence="4">
    <location>
        <begin position="150"/>
        <end position="174"/>
    </location>
</feature>
<dbReference type="InterPro" id="IPR036388">
    <property type="entry name" value="WH-like_DNA-bd_sf"/>
</dbReference>
<dbReference type="PROSITE" id="PS50039">
    <property type="entry name" value="FORK_HEAD_3"/>
    <property type="match status" value="1"/>
</dbReference>
<dbReference type="CDD" id="cd20027">
    <property type="entry name" value="FH_FOXL1"/>
    <property type="match status" value="1"/>
</dbReference>
<proteinExistence type="predicted"/>
<dbReference type="FunFam" id="1.10.10.10:FF:001472">
    <property type="entry name" value="Forkhead domain protein 1"/>
    <property type="match status" value="1"/>
</dbReference>
<evidence type="ECO:0000259" key="5">
    <source>
        <dbReference type="PROSITE" id="PS50039"/>
    </source>
</evidence>